<dbReference type="NCBIfam" id="TIGR04056">
    <property type="entry name" value="OMP_RagA_SusC"/>
    <property type="match status" value="1"/>
</dbReference>
<dbReference type="InterPro" id="IPR036942">
    <property type="entry name" value="Beta-barrel_TonB_sf"/>
</dbReference>
<feature type="chain" id="PRO_5013702407" evidence="12">
    <location>
        <begin position="24"/>
        <end position="1067"/>
    </location>
</feature>
<sequence length="1067" mass="115746">MLRTAFFTVFIFALLGAGNAAWAQDGNITGTVLDSETEETVPGANVVIDELQQGTATDAQGAFELSGIAPGDYTLTVSYLGYETTSTPVTVEAGETTEVEIMISPGAVELGDVVVTALGIERDERSLGYAVQEVSGEELAGTAETNFVSNLQGRIAGADISTSNSMGGSARIVLRGARSVSGNNQPLIVIDGTPLDNSSFTSAGQAGGGGGYDYGNAAQMINPDNVESVSILKGPNAAALYGSRAANGVIEITTKSGESIADGVIGVDIRTSASTKQVYGLPDYQNTYGGGSWRPFSMNDQGQYIVDFGTDQSWGPRLDGRPVRQWYSYDDVNGLLGETTPWEANPNNVEDYFNTGTVFNTSVAFSQGGENFNYRASVKNVMEEGVYPNSSLDRSSVSFNGSLDLSEKLSTNLQATYTNTQGQGRPGTGYDGRNVFQQFNHFGQRQLDLGENSYMRDYERPDGSQRGWNWTGGEEGARAGDLIYFDNPYWTQFNNFQEDENDRIFGGVGLSYDVNDDLQLSTSARTDLYTDRRQERVAVGSTIQDQYREEIRQVREINARVQADYSTQLTDQFSLDAYAGSDYRYNSYDLSIGNTQGGLSLPGVYTLENSISRPAITDFFEERKLIGAYGNVTFGYNDLVYVDGSLRNDWSSTLPEGENSYLYPSVKGSFIFSDLSTFDNVNFLSNGKVRLGWAQVGNDTDPYQLRPAYDLDVPFRGNPVQSVPGQLNNPDLKPEITTSVEAGLELGLFEDRLALDLAVYRDVSRDQILGVEVSRASGYQSLLVNAGEIENQGVELALSGSPIVNDDMRWDVTVNWATNSNEVIELDESLGLESYTIGGTPFGPDVVARVGEPYGTLFGVGYQYDDEGNIILNSSGIPETSAPKSLGSYTPDWTAGLQTSFSYKSIDVSASLNGQKGGNIYSVTNMFGMYSGLVEETVEGDVREVGFVPDGVYENDAGELVEWTGRVDPNAFSISGFFGNNEANTFDATHIKLQSVSVRYTLPEMWFNRTPIRTLSVAVQGTNLATLYKKTPHFDPATALSATNLQGVEAGQIPPQRTYGISLNMQL</sequence>
<dbReference type="Gene3D" id="2.40.170.20">
    <property type="entry name" value="TonB-dependent receptor, beta-barrel domain"/>
    <property type="match status" value="1"/>
</dbReference>
<keyword evidence="5 11" id="KW-0812">Transmembrane</keyword>
<gene>
    <name evidence="14" type="ORF">CRI93_04505</name>
</gene>
<evidence type="ECO:0000259" key="13">
    <source>
        <dbReference type="Pfam" id="PF07715"/>
    </source>
</evidence>
<protein>
    <submittedName>
        <fullName evidence="14">SusC/RagA family TonB-linked outer membrane protein</fullName>
    </submittedName>
</protein>
<dbReference type="NCBIfam" id="TIGR04057">
    <property type="entry name" value="SusC_RagA_signa"/>
    <property type="match status" value="1"/>
</dbReference>
<keyword evidence="10 11" id="KW-0998">Cell outer membrane</keyword>
<dbReference type="SUPFAM" id="SSF56935">
    <property type="entry name" value="Porins"/>
    <property type="match status" value="1"/>
</dbReference>
<dbReference type="Pfam" id="PF13715">
    <property type="entry name" value="CarbopepD_reg_2"/>
    <property type="match status" value="1"/>
</dbReference>
<evidence type="ECO:0000313" key="15">
    <source>
        <dbReference type="Proteomes" id="UP000221024"/>
    </source>
</evidence>
<keyword evidence="9 11" id="KW-0472">Membrane</keyword>
<dbReference type="GO" id="GO:0009279">
    <property type="term" value="C:cell outer membrane"/>
    <property type="evidence" value="ECO:0007669"/>
    <property type="project" value="UniProtKB-SubCell"/>
</dbReference>
<dbReference type="PROSITE" id="PS52016">
    <property type="entry name" value="TONB_DEPENDENT_REC_3"/>
    <property type="match status" value="1"/>
</dbReference>
<evidence type="ECO:0000256" key="10">
    <source>
        <dbReference type="ARBA" id="ARBA00023237"/>
    </source>
</evidence>
<comment type="caution">
    <text evidence="14">The sequence shown here is derived from an EMBL/GenBank/DDBJ whole genome shotgun (WGS) entry which is preliminary data.</text>
</comment>
<dbReference type="InterPro" id="IPR013784">
    <property type="entry name" value="Carb-bd-like_fold"/>
</dbReference>
<evidence type="ECO:0000256" key="5">
    <source>
        <dbReference type="ARBA" id="ARBA00022692"/>
    </source>
</evidence>
<keyword evidence="6" id="KW-0408">Iron</keyword>
<evidence type="ECO:0000256" key="7">
    <source>
        <dbReference type="ARBA" id="ARBA00023065"/>
    </source>
</evidence>
<proteinExistence type="inferred from homology"/>
<evidence type="ECO:0000256" key="12">
    <source>
        <dbReference type="SAM" id="SignalP"/>
    </source>
</evidence>
<evidence type="ECO:0000256" key="2">
    <source>
        <dbReference type="ARBA" id="ARBA00022448"/>
    </source>
</evidence>
<evidence type="ECO:0000256" key="6">
    <source>
        <dbReference type="ARBA" id="ARBA00023004"/>
    </source>
</evidence>
<name>A0A2H3NNH0_9BACT</name>
<keyword evidence="7" id="KW-0406">Ion transport</keyword>
<dbReference type="OrthoDB" id="9768177at2"/>
<dbReference type="InterPro" id="IPR023997">
    <property type="entry name" value="TonB-dep_OMP_SusC/RagA_CS"/>
</dbReference>
<dbReference type="Pfam" id="PF07715">
    <property type="entry name" value="Plug"/>
    <property type="match status" value="1"/>
</dbReference>
<comment type="subcellular location">
    <subcellularLocation>
        <location evidence="1 11">Cell outer membrane</location>
        <topology evidence="1 11">Multi-pass membrane protein</topology>
    </subcellularLocation>
</comment>
<dbReference type="PANTHER" id="PTHR32552:SF81">
    <property type="entry name" value="TONB-DEPENDENT OUTER MEMBRANE RECEPTOR"/>
    <property type="match status" value="1"/>
</dbReference>
<dbReference type="RefSeq" id="WP_098061419.1">
    <property type="nucleotide sequence ID" value="NZ_PDEP01000003.1"/>
</dbReference>
<keyword evidence="3 11" id="KW-1134">Transmembrane beta strand</keyword>
<dbReference type="SUPFAM" id="SSF49452">
    <property type="entry name" value="Starch-binding domain-like"/>
    <property type="match status" value="1"/>
</dbReference>
<dbReference type="PANTHER" id="PTHR32552">
    <property type="entry name" value="FERRICHROME IRON RECEPTOR-RELATED"/>
    <property type="match status" value="1"/>
</dbReference>
<evidence type="ECO:0000256" key="3">
    <source>
        <dbReference type="ARBA" id="ARBA00022452"/>
    </source>
</evidence>
<dbReference type="Proteomes" id="UP000221024">
    <property type="component" value="Unassembled WGS sequence"/>
</dbReference>
<dbReference type="AlphaFoldDB" id="A0A2H3NNH0"/>
<dbReference type="InterPro" id="IPR039426">
    <property type="entry name" value="TonB-dep_rcpt-like"/>
</dbReference>
<reference evidence="14 15" key="1">
    <citation type="submission" date="2017-10" db="EMBL/GenBank/DDBJ databases">
        <title>Draft genome of Longimonas halophila.</title>
        <authorList>
            <person name="Goh K.M."/>
            <person name="Shamsir M.S."/>
            <person name="Lim S.W."/>
        </authorList>
    </citation>
    <scope>NUCLEOTIDE SEQUENCE [LARGE SCALE GENOMIC DNA]</scope>
    <source>
        <strain evidence="14 15">KCTC 42399</strain>
    </source>
</reference>
<dbReference type="EMBL" id="PDEP01000003">
    <property type="protein sequence ID" value="PEN08380.1"/>
    <property type="molecule type" value="Genomic_DNA"/>
</dbReference>
<organism evidence="14 15">
    <name type="scientific">Longimonas halophila</name>
    <dbReference type="NCBI Taxonomy" id="1469170"/>
    <lineage>
        <taxon>Bacteria</taxon>
        <taxon>Pseudomonadati</taxon>
        <taxon>Rhodothermota</taxon>
        <taxon>Rhodothermia</taxon>
        <taxon>Rhodothermales</taxon>
        <taxon>Salisaetaceae</taxon>
        <taxon>Longimonas</taxon>
    </lineage>
</organism>
<dbReference type="InterPro" id="IPR023996">
    <property type="entry name" value="TonB-dep_OMP_SusC/RagA"/>
</dbReference>
<keyword evidence="2 11" id="KW-0813">Transport</keyword>
<evidence type="ECO:0000256" key="8">
    <source>
        <dbReference type="ARBA" id="ARBA00023077"/>
    </source>
</evidence>
<keyword evidence="15" id="KW-1185">Reference proteome</keyword>
<dbReference type="InterPro" id="IPR037066">
    <property type="entry name" value="Plug_dom_sf"/>
</dbReference>
<keyword evidence="8" id="KW-0798">TonB box</keyword>
<dbReference type="Gene3D" id="2.170.130.10">
    <property type="entry name" value="TonB-dependent receptor, plug domain"/>
    <property type="match status" value="1"/>
</dbReference>
<dbReference type="Gene3D" id="2.60.40.1120">
    <property type="entry name" value="Carboxypeptidase-like, regulatory domain"/>
    <property type="match status" value="1"/>
</dbReference>
<feature type="domain" description="TonB-dependent receptor plug" evidence="13">
    <location>
        <begin position="125"/>
        <end position="249"/>
    </location>
</feature>
<keyword evidence="4" id="KW-0410">Iron transport</keyword>
<evidence type="ECO:0000256" key="4">
    <source>
        <dbReference type="ARBA" id="ARBA00022496"/>
    </source>
</evidence>
<accession>A0A2H3NNH0</accession>
<evidence type="ECO:0000256" key="11">
    <source>
        <dbReference type="PROSITE-ProRule" id="PRU01360"/>
    </source>
</evidence>
<evidence type="ECO:0000256" key="1">
    <source>
        <dbReference type="ARBA" id="ARBA00004571"/>
    </source>
</evidence>
<keyword evidence="12" id="KW-0732">Signal</keyword>
<comment type="similarity">
    <text evidence="11">Belongs to the TonB-dependent receptor family.</text>
</comment>
<dbReference type="GO" id="GO:0030246">
    <property type="term" value="F:carbohydrate binding"/>
    <property type="evidence" value="ECO:0007669"/>
    <property type="project" value="InterPro"/>
</dbReference>
<evidence type="ECO:0000256" key="9">
    <source>
        <dbReference type="ARBA" id="ARBA00023136"/>
    </source>
</evidence>
<dbReference type="GO" id="GO:0006826">
    <property type="term" value="P:iron ion transport"/>
    <property type="evidence" value="ECO:0007669"/>
    <property type="project" value="UniProtKB-KW"/>
</dbReference>
<dbReference type="InterPro" id="IPR012910">
    <property type="entry name" value="Plug_dom"/>
</dbReference>
<feature type="signal peptide" evidence="12">
    <location>
        <begin position="1"/>
        <end position="23"/>
    </location>
</feature>
<evidence type="ECO:0000313" key="14">
    <source>
        <dbReference type="EMBL" id="PEN08380.1"/>
    </source>
</evidence>